<feature type="domain" description="HTH araC/xylS-type" evidence="4">
    <location>
        <begin position="165"/>
        <end position="267"/>
    </location>
</feature>
<dbReference type="Gene3D" id="1.10.10.60">
    <property type="entry name" value="Homeodomain-like"/>
    <property type="match status" value="1"/>
</dbReference>
<dbReference type="Proteomes" id="UP000233778">
    <property type="component" value="Chromosome"/>
</dbReference>
<evidence type="ECO:0000313" key="7">
    <source>
        <dbReference type="Proteomes" id="UP000017700"/>
    </source>
</evidence>
<dbReference type="InterPro" id="IPR050204">
    <property type="entry name" value="AraC_XylS_family_regulators"/>
</dbReference>
<keyword evidence="7" id="KW-1185">Reference proteome</keyword>
<dbReference type="InterPro" id="IPR009057">
    <property type="entry name" value="Homeodomain-like_sf"/>
</dbReference>
<dbReference type="PANTHER" id="PTHR46796">
    <property type="entry name" value="HTH-TYPE TRANSCRIPTIONAL ACTIVATOR RHAS-RELATED"/>
    <property type="match status" value="1"/>
</dbReference>
<dbReference type="Proteomes" id="UP000017700">
    <property type="component" value="Chromosome"/>
</dbReference>
<reference evidence="6" key="4">
    <citation type="submission" date="2017-11" db="EMBL/GenBank/DDBJ databases">
        <title>Complete genome sequence of Serratia sp. ATCC 39006.</title>
        <authorList>
            <person name="Hampton H.G."/>
            <person name="Jackson S.A."/>
            <person name="Jauregui R."/>
            <person name="Poulter G.T.M."/>
            <person name="Salmond G.P.C."/>
            <person name="Fineran P.C."/>
        </authorList>
    </citation>
    <scope>NUCLEOTIDE SEQUENCE</scope>
    <source>
        <strain evidence="6">ATCC 39006</strain>
    </source>
</reference>
<reference evidence="6" key="2">
    <citation type="submission" date="2013-09" db="EMBL/GenBank/DDBJ databases">
        <authorList>
            <person name="Wang G."/>
            <person name="Yang Y."/>
            <person name="Su Y."/>
        </authorList>
    </citation>
    <scope>NUCLEOTIDE SEQUENCE</scope>
    <source>
        <strain evidence="6">ATCC 39006</strain>
    </source>
</reference>
<dbReference type="KEGG" id="serq:CWC46_21210"/>
<evidence type="ECO:0000313" key="8">
    <source>
        <dbReference type="Proteomes" id="UP000233778"/>
    </source>
</evidence>
<dbReference type="Pfam" id="PF20240">
    <property type="entry name" value="DUF6597"/>
    <property type="match status" value="1"/>
</dbReference>
<dbReference type="SMART" id="SM00342">
    <property type="entry name" value="HTH_ARAC"/>
    <property type="match status" value="1"/>
</dbReference>
<dbReference type="SUPFAM" id="SSF46689">
    <property type="entry name" value="Homeodomain-like"/>
    <property type="match status" value="1"/>
</dbReference>
<reference evidence="6 7" key="1">
    <citation type="journal article" date="2013" name="Genome Announc.">
        <title>Draft genome sequence of Serratia sp. strain ATCC 39006, a model bacterium for analysis of the biosynthesis and regulation of prodigiosin, a carbapenem, and gas vesicles.</title>
        <authorList>
            <person name="Fineran P.C."/>
            <person name="Iglesias Cans M.C."/>
            <person name="Ramsay J.P."/>
            <person name="Wilf N.M."/>
            <person name="Cossyleon D."/>
            <person name="McNeil M.B."/>
            <person name="Williamson N.R."/>
            <person name="Monson R.E."/>
            <person name="Becher S.A."/>
            <person name="Stanton J.A."/>
            <person name="Brugger K."/>
            <person name="Brown S.D."/>
            <person name="Salmond G.P."/>
        </authorList>
    </citation>
    <scope>NUCLEOTIDE SEQUENCE [LARGE SCALE GENOMIC DNA]</scope>
    <source>
        <strain evidence="6">ATCC 39006</strain>
        <strain evidence="7">ATCC 39006 / SC 11482</strain>
    </source>
</reference>
<evidence type="ECO:0000313" key="5">
    <source>
        <dbReference type="EMBL" id="AUH02635.1"/>
    </source>
</evidence>
<dbReference type="InterPro" id="IPR046532">
    <property type="entry name" value="DUF6597"/>
</dbReference>
<reference evidence="5 8" key="3">
    <citation type="submission" date="2017-11" db="EMBL/GenBank/DDBJ databases">
        <title>Complete genome sequence of Serratia sp. ATCC 39006 LacA.</title>
        <authorList>
            <person name="Hampton H.G."/>
            <person name="Jackson S.A."/>
            <person name="Jauregui R."/>
            <person name="Poulter G.T.M."/>
            <person name="Salmond G.P.C."/>
            <person name="Fineran P.C."/>
        </authorList>
    </citation>
    <scope>NUCLEOTIDE SEQUENCE [LARGE SCALE GENOMIC DNA]</scope>
    <source>
        <strain evidence="5 8">ATCC 39006</strain>
    </source>
</reference>
<accession>A0A2I5TQX0</accession>
<dbReference type="EMBL" id="CP025084">
    <property type="protein sequence ID" value="AUH06950.1"/>
    <property type="molecule type" value="Genomic_DNA"/>
</dbReference>
<keyword evidence="1" id="KW-0805">Transcription regulation</keyword>
<name>A0A2I5TQX0_SERS3</name>
<keyword evidence="3" id="KW-0804">Transcription</keyword>
<dbReference type="GO" id="GO:0043565">
    <property type="term" value="F:sequence-specific DNA binding"/>
    <property type="evidence" value="ECO:0007669"/>
    <property type="project" value="InterPro"/>
</dbReference>
<evidence type="ECO:0000259" key="4">
    <source>
        <dbReference type="PROSITE" id="PS01124"/>
    </source>
</evidence>
<dbReference type="PROSITE" id="PS01124">
    <property type="entry name" value="HTH_ARAC_FAMILY_2"/>
    <property type="match status" value="1"/>
</dbReference>
<dbReference type="OrthoDB" id="9809338at2"/>
<dbReference type="AlphaFoldDB" id="A0A2I5TQX0"/>
<evidence type="ECO:0000256" key="3">
    <source>
        <dbReference type="ARBA" id="ARBA00023163"/>
    </source>
</evidence>
<dbReference type="RefSeq" id="WP_021014538.1">
    <property type="nucleotide sequence ID" value="NZ_CP025084.1"/>
</dbReference>
<dbReference type="EMBL" id="CP025085">
    <property type="protein sequence ID" value="AUH02635.1"/>
    <property type="molecule type" value="Genomic_DNA"/>
</dbReference>
<dbReference type="InterPro" id="IPR018060">
    <property type="entry name" value="HTH_AraC"/>
</dbReference>
<dbReference type="STRING" id="104623.Ser39006_01268"/>
<dbReference type="GO" id="GO:0003700">
    <property type="term" value="F:DNA-binding transcription factor activity"/>
    <property type="evidence" value="ECO:0007669"/>
    <property type="project" value="InterPro"/>
</dbReference>
<sequence length="280" mass="32330">MLSLFHRVSDYDVRPEQPYFVVSASQRYYARDISNISNTGLSHFYSFQVAETAALTLAVPDGCTDILFDCHNTHPLARVCGTTLKAKSVELKRGHHYFGVRFMPGVMPDFLDLTAKDLPDREFNFLDVAPDARGTFEKIIGSTHFEQQITLFRDRFAPNRMRRPSLVTQFIIQSIQQKKGNIRLDELERTTGYTSRSIQRLFRQDTGMTPKYFCRIMRFQSAINAINCAREGSFSTLALDLGYSDQSHFLREFKQLINATPGDYQRHITRDGYTHRIHFC</sequence>
<dbReference type="KEGG" id="sera:Ser39006_021205"/>
<keyword evidence="2" id="KW-0238">DNA-binding</keyword>
<evidence type="ECO:0000256" key="1">
    <source>
        <dbReference type="ARBA" id="ARBA00023015"/>
    </source>
</evidence>
<evidence type="ECO:0000313" key="6">
    <source>
        <dbReference type="EMBL" id="AUH06950.1"/>
    </source>
</evidence>
<gene>
    <name evidence="5" type="ORF">CWC46_21210</name>
    <name evidence="6" type="ORF">Ser39006_021205</name>
</gene>
<evidence type="ECO:0000256" key="2">
    <source>
        <dbReference type="ARBA" id="ARBA00023125"/>
    </source>
</evidence>
<organism evidence="6 7">
    <name type="scientific">Serratia sp. (strain ATCC 39006)</name>
    <name type="common">Prodigiosinella confusarubida</name>
    <dbReference type="NCBI Taxonomy" id="104623"/>
    <lineage>
        <taxon>Bacteria</taxon>
        <taxon>Pseudomonadati</taxon>
        <taxon>Pseudomonadota</taxon>
        <taxon>Gammaproteobacteria</taxon>
        <taxon>Enterobacterales</taxon>
        <taxon>Pectobacteriaceae</taxon>
        <taxon>Prodigiosinella</taxon>
    </lineage>
</organism>
<dbReference type="Pfam" id="PF12833">
    <property type="entry name" value="HTH_18"/>
    <property type="match status" value="1"/>
</dbReference>
<protein>
    <submittedName>
        <fullName evidence="6">AraC family transcriptional regulator</fullName>
    </submittedName>
</protein>
<proteinExistence type="predicted"/>